<accession>A0A6G0VXX1</accession>
<organism evidence="1 2">
    <name type="scientific">Aphis craccivora</name>
    <name type="common">Cowpea aphid</name>
    <dbReference type="NCBI Taxonomy" id="307492"/>
    <lineage>
        <taxon>Eukaryota</taxon>
        <taxon>Metazoa</taxon>
        <taxon>Ecdysozoa</taxon>
        <taxon>Arthropoda</taxon>
        <taxon>Hexapoda</taxon>
        <taxon>Insecta</taxon>
        <taxon>Pterygota</taxon>
        <taxon>Neoptera</taxon>
        <taxon>Paraneoptera</taxon>
        <taxon>Hemiptera</taxon>
        <taxon>Sternorrhyncha</taxon>
        <taxon>Aphidomorpha</taxon>
        <taxon>Aphidoidea</taxon>
        <taxon>Aphididae</taxon>
        <taxon>Aphidini</taxon>
        <taxon>Aphis</taxon>
        <taxon>Aphis</taxon>
    </lineage>
</organism>
<protein>
    <submittedName>
        <fullName evidence="1">Uncharacterized protein</fullName>
    </submittedName>
</protein>
<dbReference type="AlphaFoldDB" id="A0A6G0VXX1"/>
<evidence type="ECO:0000313" key="1">
    <source>
        <dbReference type="EMBL" id="KAF0711009.1"/>
    </source>
</evidence>
<evidence type="ECO:0000313" key="2">
    <source>
        <dbReference type="Proteomes" id="UP000478052"/>
    </source>
</evidence>
<dbReference type="Proteomes" id="UP000478052">
    <property type="component" value="Unassembled WGS sequence"/>
</dbReference>
<dbReference type="PANTHER" id="PTHR33053">
    <property type="entry name" value="PROTEIN, PUTATIVE-RELATED"/>
    <property type="match status" value="1"/>
</dbReference>
<name>A0A6G0VXX1_APHCR</name>
<comment type="caution">
    <text evidence="1">The sequence shown here is derived from an EMBL/GenBank/DDBJ whole genome shotgun (WGS) entry which is preliminary data.</text>
</comment>
<reference evidence="1 2" key="1">
    <citation type="submission" date="2019-08" db="EMBL/GenBank/DDBJ databases">
        <title>Whole genome of Aphis craccivora.</title>
        <authorList>
            <person name="Voronova N.V."/>
            <person name="Shulinski R.S."/>
            <person name="Bandarenka Y.V."/>
            <person name="Zhorov D.G."/>
            <person name="Warner D."/>
        </authorList>
    </citation>
    <scope>NUCLEOTIDE SEQUENCE [LARGE SCALE GENOMIC DNA]</scope>
    <source>
        <strain evidence="1">180601</strain>
        <tissue evidence="1">Whole Body</tissue>
    </source>
</reference>
<proteinExistence type="predicted"/>
<gene>
    <name evidence="1" type="ORF">FWK35_00034678</name>
</gene>
<keyword evidence="2" id="KW-1185">Reference proteome</keyword>
<sequence>MFLIGLYWGKKKPSSSNLFLNDLIKELKYLAINGIDTAFGKKKKTVKVDIFCCDKPAKSFILYTKGHVGYYYCPRCTVDGVRVNNTMNFLGIDFPK</sequence>
<dbReference type="EMBL" id="VUJU01011443">
    <property type="protein sequence ID" value="KAF0711009.1"/>
    <property type="molecule type" value="Genomic_DNA"/>
</dbReference>
<dbReference type="OrthoDB" id="10028922at2759"/>